<evidence type="ECO:0000256" key="6">
    <source>
        <dbReference type="ARBA" id="ARBA00022786"/>
    </source>
</evidence>
<evidence type="ECO:0000256" key="5">
    <source>
        <dbReference type="ARBA" id="ARBA00022771"/>
    </source>
</evidence>
<reference evidence="15" key="1">
    <citation type="submission" date="2021-10" db="EMBL/GenBank/DDBJ databases">
        <title>Tropical sea cucumber genome reveals ecological adaptation and Cuvierian tubules defense mechanism.</title>
        <authorList>
            <person name="Chen T."/>
        </authorList>
    </citation>
    <scope>NUCLEOTIDE SEQUENCE</scope>
    <source>
        <strain evidence="15">Nanhai2018</strain>
        <tissue evidence="15">Muscle</tissue>
    </source>
</reference>
<keyword evidence="16" id="KW-1185">Reference proteome</keyword>
<evidence type="ECO:0000256" key="12">
    <source>
        <dbReference type="SAM" id="Phobius"/>
    </source>
</evidence>
<evidence type="ECO:0000313" key="16">
    <source>
        <dbReference type="Proteomes" id="UP001152320"/>
    </source>
</evidence>
<dbReference type="PROSITE" id="PS50089">
    <property type="entry name" value="ZF_RING_2"/>
    <property type="match status" value="1"/>
</dbReference>
<dbReference type="Pfam" id="PF12906">
    <property type="entry name" value="RINGv"/>
    <property type="match status" value="1"/>
</dbReference>
<keyword evidence="2" id="KW-0808">Transferase</keyword>
<evidence type="ECO:0000256" key="8">
    <source>
        <dbReference type="ARBA" id="ARBA00022989"/>
    </source>
</evidence>
<dbReference type="EMBL" id="JAIZAY010000002">
    <property type="protein sequence ID" value="KAJ8047582.1"/>
    <property type="molecule type" value="Genomic_DNA"/>
</dbReference>
<dbReference type="GO" id="GO:0016020">
    <property type="term" value="C:membrane"/>
    <property type="evidence" value="ECO:0007669"/>
    <property type="project" value="UniProtKB-SubCell"/>
</dbReference>
<feature type="transmembrane region" description="Helical" evidence="12">
    <location>
        <begin position="174"/>
        <end position="195"/>
    </location>
</feature>
<sequence>MTSERMDGKKEKVLEQLSPLLSSNNERPNGDKQSSEVATPSADFREFPLPHQEPPLETIVKIDAPACRICQETKNGKGKRKLVAPCGCKGSTKYVHKKCLQKWCATKKTTDCEICNFPYQSRYLEAPELSKSDQNALVFSSMVFCLLTAIFTVSVYLLISHLSVVHFTFSGDCWLLLFLSLGSGCGLAAFLFWFTKNTRRIMKNRRDQLRDIRGLTFESPVQISVIPTTTSQDSQ</sequence>
<keyword evidence="7" id="KW-0862">Zinc</keyword>
<name>A0A9Q1CL58_HOLLE</name>
<evidence type="ECO:0000256" key="2">
    <source>
        <dbReference type="ARBA" id="ARBA00022679"/>
    </source>
</evidence>
<evidence type="ECO:0000256" key="3">
    <source>
        <dbReference type="ARBA" id="ARBA00022692"/>
    </source>
</evidence>
<feature type="domain" description="RING-CH-type" evidence="14">
    <location>
        <begin position="59"/>
        <end position="122"/>
    </location>
</feature>
<proteinExistence type="predicted"/>
<dbReference type="Proteomes" id="UP001152320">
    <property type="component" value="Chromosome 2"/>
</dbReference>
<dbReference type="InterPro" id="IPR013083">
    <property type="entry name" value="Znf_RING/FYVE/PHD"/>
</dbReference>
<accession>A0A9Q1CL58</accession>
<dbReference type="AlphaFoldDB" id="A0A9Q1CL58"/>
<keyword evidence="3 12" id="KW-0812">Transmembrane</keyword>
<dbReference type="PANTHER" id="PTHR46065">
    <property type="entry name" value="E3 UBIQUITIN-PROTEIN LIGASE MARCH 2/3 FAMILY MEMBER"/>
    <property type="match status" value="1"/>
</dbReference>
<dbReference type="CDD" id="cd16495">
    <property type="entry name" value="RING_CH-C4HC3_MARCH"/>
    <property type="match status" value="1"/>
</dbReference>
<keyword evidence="6" id="KW-0833">Ubl conjugation pathway</keyword>
<keyword evidence="5 10" id="KW-0863">Zinc-finger</keyword>
<dbReference type="PROSITE" id="PS51292">
    <property type="entry name" value="ZF_RING_CH"/>
    <property type="match status" value="1"/>
</dbReference>
<feature type="compositionally biased region" description="Basic and acidic residues" evidence="11">
    <location>
        <begin position="1"/>
        <end position="14"/>
    </location>
</feature>
<evidence type="ECO:0000259" key="13">
    <source>
        <dbReference type="PROSITE" id="PS50089"/>
    </source>
</evidence>
<dbReference type="InterPro" id="IPR011016">
    <property type="entry name" value="Znf_RING-CH"/>
</dbReference>
<dbReference type="PANTHER" id="PTHR46065:SF3">
    <property type="entry name" value="FI20425P1"/>
    <property type="match status" value="1"/>
</dbReference>
<evidence type="ECO:0000259" key="14">
    <source>
        <dbReference type="PROSITE" id="PS51292"/>
    </source>
</evidence>
<organism evidence="15 16">
    <name type="scientific">Holothuria leucospilota</name>
    <name type="common">Black long sea cucumber</name>
    <name type="synonym">Mertensiothuria leucospilota</name>
    <dbReference type="NCBI Taxonomy" id="206669"/>
    <lineage>
        <taxon>Eukaryota</taxon>
        <taxon>Metazoa</taxon>
        <taxon>Echinodermata</taxon>
        <taxon>Eleutherozoa</taxon>
        <taxon>Echinozoa</taxon>
        <taxon>Holothuroidea</taxon>
        <taxon>Aspidochirotacea</taxon>
        <taxon>Aspidochirotida</taxon>
        <taxon>Holothuriidae</taxon>
        <taxon>Holothuria</taxon>
    </lineage>
</organism>
<feature type="region of interest" description="Disordered" evidence="11">
    <location>
        <begin position="1"/>
        <end position="50"/>
    </location>
</feature>
<keyword evidence="8 12" id="KW-1133">Transmembrane helix</keyword>
<feature type="domain" description="RING-type" evidence="13">
    <location>
        <begin position="67"/>
        <end position="116"/>
    </location>
</feature>
<evidence type="ECO:0000256" key="10">
    <source>
        <dbReference type="PROSITE-ProRule" id="PRU00175"/>
    </source>
</evidence>
<dbReference type="SMART" id="SM00744">
    <property type="entry name" value="RINGv"/>
    <property type="match status" value="1"/>
</dbReference>
<comment type="subcellular location">
    <subcellularLocation>
        <location evidence="1">Membrane</location>
        <topology evidence="1">Multi-pass membrane protein</topology>
    </subcellularLocation>
</comment>
<feature type="transmembrane region" description="Helical" evidence="12">
    <location>
        <begin position="136"/>
        <end position="159"/>
    </location>
</feature>
<evidence type="ECO:0000313" key="15">
    <source>
        <dbReference type="EMBL" id="KAJ8047582.1"/>
    </source>
</evidence>
<keyword evidence="4" id="KW-0479">Metal-binding</keyword>
<evidence type="ECO:0000256" key="9">
    <source>
        <dbReference type="ARBA" id="ARBA00023136"/>
    </source>
</evidence>
<dbReference type="GO" id="GO:0016740">
    <property type="term" value="F:transferase activity"/>
    <property type="evidence" value="ECO:0007669"/>
    <property type="project" value="UniProtKB-KW"/>
</dbReference>
<dbReference type="SUPFAM" id="SSF57850">
    <property type="entry name" value="RING/U-box"/>
    <property type="match status" value="1"/>
</dbReference>
<protein>
    <submittedName>
        <fullName evidence="15">E3 ubiquitin-protein ligase MARCH2</fullName>
    </submittedName>
</protein>
<dbReference type="Gene3D" id="3.30.40.10">
    <property type="entry name" value="Zinc/RING finger domain, C3HC4 (zinc finger)"/>
    <property type="match status" value="1"/>
</dbReference>
<comment type="caution">
    <text evidence="15">The sequence shown here is derived from an EMBL/GenBank/DDBJ whole genome shotgun (WGS) entry which is preliminary data.</text>
</comment>
<dbReference type="OrthoDB" id="264354at2759"/>
<keyword evidence="9 12" id="KW-0472">Membrane</keyword>
<gene>
    <name evidence="15" type="ORF">HOLleu_06619</name>
</gene>
<evidence type="ECO:0000256" key="7">
    <source>
        <dbReference type="ARBA" id="ARBA00022833"/>
    </source>
</evidence>
<evidence type="ECO:0000256" key="4">
    <source>
        <dbReference type="ARBA" id="ARBA00022723"/>
    </source>
</evidence>
<dbReference type="GO" id="GO:0008270">
    <property type="term" value="F:zinc ion binding"/>
    <property type="evidence" value="ECO:0007669"/>
    <property type="project" value="UniProtKB-KW"/>
</dbReference>
<dbReference type="InterPro" id="IPR001841">
    <property type="entry name" value="Znf_RING"/>
</dbReference>
<evidence type="ECO:0000256" key="1">
    <source>
        <dbReference type="ARBA" id="ARBA00004141"/>
    </source>
</evidence>
<evidence type="ECO:0000256" key="11">
    <source>
        <dbReference type="SAM" id="MobiDB-lite"/>
    </source>
</evidence>